<keyword evidence="1" id="KW-1133">Transmembrane helix</keyword>
<organism evidence="2 3">
    <name type="scientific">Shewanella electrica</name>
    <dbReference type="NCBI Taxonomy" id="515560"/>
    <lineage>
        <taxon>Bacteria</taxon>
        <taxon>Pseudomonadati</taxon>
        <taxon>Pseudomonadota</taxon>
        <taxon>Gammaproteobacteria</taxon>
        <taxon>Alteromonadales</taxon>
        <taxon>Shewanellaceae</taxon>
        <taxon>Shewanella</taxon>
    </lineage>
</organism>
<proteinExistence type="predicted"/>
<evidence type="ECO:0000313" key="2">
    <source>
        <dbReference type="EMBL" id="MCS4554846.1"/>
    </source>
</evidence>
<dbReference type="Proteomes" id="UP001201549">
    <property type="component" value="Unassembled WGS sequence"/>
</dbReference>
<name>A0ABT2FF77_9GAMM</name>
<keyword evidence="3" id="KW-1185">Reference proteome</keyword>
<protein>
    <submittedName>
        <fullName evidence="2">Uncharacterized protein</fullName>
    </submittedName>
</protein>
<sequence>MLQSISQPRTPKFMLAERVDSTPRMLAVSVLLVLMLALSVFFLKHFPTGEVAMPLSQQNLTLASGQQVQLLLYANSRTNNHILQSRATILASALLQCRKTVWQQVYLSISHEKQIMNVTMKGSKDGHFQLRNIKASDVDRHMGFFNQQWLAGVNLCE</sequence>
<evidence type="ECO:0000256" key="1">
    <source>
        <dbReference type="SAM" id="Phobius"/>
    </source>
</evidence>
<keyword evidence="1" id="KW-0812">Transmembrane</keyword>
<accession>A0ABT2FF77</accession>
<keyword evidence="1" id="KW-0472">Membrane</keyword>
<evidence type="ECO:0000313" key="3">
    <source>
        <dbReference type="Proteomes" id="UP001201549"/>
    </source>
</evidence>
<feature type="transmembrane region" description="Helical" evidence="1">
    <location>
        <begin position="25"/>
        <end position="43"/>
    </location>
</feature>
<gene>
    <name evidence="2" type="ORF">L9G74_00155</name>
</gene>
<reference evidence="3" key="1">
    <citation type="submission" date="2023-07" db="EMBL/GenBank/DDBJ databases">
        <title>Shewanella mangrovi sp. nov., an acetaldehyde- degrading bacterium isolated from mangrove sediment.</title>
        <authorList>
            <person name="Liu Y."/>
        </authorList>
    </citation>
    <scope>NUCLEOTIDE SEQUENCE [LARGE SCALE GENOMIC DNA]</scope>
    <source>
        <strain evidence="3">C32</strain>
    </source>
</reference>
<dbReference type="EMBL" id="JAKOGG010000001">
    <property type="protein sequence ID" value="MCS4554846.1"/>
    <property type="molecule type" value="Genomic_DNA"/>
</dbReference>
<comment type="caution">
    <text evidence="2">The sequence shown here is derived from an EMBL/GenBank/DDBJ whole genome shotgun (WGS) entry which is preliminary data.</text>
</comment>
<dbReference type="RefSeq" id="WP_238894123.1">
    <property type="nucleotide sequence ID" value="NZ_JAKOGG010000001.1"/>
</dbReference>